<protein>
    <submittedName>
        <fullName evidence="1">Uncharacterized protein</fullName>
    </submittedName>
</protein>
<evidence type="ECO:0000313" key="2">
    <source>
        <dbReference type="Proteomes" id="UP000238823"/>
    </source>
</evidence>
<name>A0A2S9YF75_9BACT</name>
<dbReference type="Proteomes" id="UP000238823">
    <property type="component" value="Unassembled WGS sequence"/>
</dbReference>
<reference evidence="1 2" key="1">
    <citation type="submission" date="2018-03" db="EMBL/GenBank/DDBJ databases">
        <title>Draft Genome Sequences of the Obligatory Marine Myxobacteria Enhygromyxa salina SWB007.</title>
        <authorList>
            <person name="Poehlein A."/>
            <person name="Moghaddam J.A."/>
            <person name="Harms H."/>
            <person name="Alanjari M."/>
            <person name="Koenig G.M."/>
            <person name="Daniel R."/>
            <person name="Schaeberle T.F."/>
        </authorList>
    </citation>
    <scope>NUCLEOTIDE SEQUENCE [LARGE SCALE GENOMIC DNA]</scope>
    <source>
        <strain evidence="1 2">SWB007</strain>
    </source>
</reference>
<sequence length="174" mass="17922">MPLGTSTTKCCLVVSVVTLIVAAHTSGAPRAIHRQARAPPAVRRFSVSAQVSAMPQASATCSEGRQFVGLSASRTRASSRALALSSSVSGYSSRGKLVGTRTNTSAQVAEAIRIVVMSRAPSARVGIVSHAIRLTQVIVPYSQTVQGTNGTARSRLVSGSTWGSNTTALSLPTA</sequence>
<dbReference type="EMBL" id="PVNL01000107">
    <property type="protein sequence ID" value="PRQ03765.1"/>
    <property type="molecule type" value="Genomic_DNA"/>
</dbReference>
<dbReference type="AlphaFoldDB" id="A0A2S9YF75"/>
<comment type="caution">
    <text evidence="1">The sequence shown here is derived from an EMBL/GenBank/DDBJ whole genome shotgun (WGS) entry which is preliminary data.</text>
</comment>
<proteinExistence type="predicted"/>
<gene>
    <name evidence="1" type="ORF">ENSA7_52320</name>
</gene>
<accession>A0A2S9YF75</accession>
<evidence type="ECO:0000313" key="1">
    <source>
        <dbReference type="EMBL" id="PRQ03765.1"/>
    </source>
</evidence>
<organism evidence="1 2">
    <name type="scientific">Enhygromyxa salina</name>
    <dbReference type="NCBI Taxonomy" id="215803"/>
    <lineage>
        <taxon>Bacteria</taxon>
        <taxon>Pseudomonadati</taxon>
        <taxon>Myxococcota</taxon>
        <taxon>Polyangia</taxon>
        <taxon>Nannocystales</taxon>
        <taxon>Nannocystaceae</taxon>
        <taxon>Enhygromyxa</taxon>
    </lineage>
</organism>